<dbReference type="SUPFAM" id="SSF56219">
    <property type="entry name" value="DNase I-like"/>
    <property type="match status" value="1"/>
</dbReference>
<evidence type="ECO:0000313" key="4">
    <source>
        <dbReference type="Proteomes" id="UP000823388"/>
    </source>
</evidence>
<dbReference type="Pfam" id="PF03372">
    <property type="entry name" value="Exo_endo_phos"/>
    <property type="match status" value="1"/>
</dbReference>
<organism evidence="3 4">
    <name type="scientific">Panicum virgatum</name>
    <name type="common">Blackwell switchgrass</name>
    <dbReference type="NCBI Taxonomy" id="38727"/>
    <lineage>
        <taxon>Eukaryota</taxon>
        <taxon>Viridiplantae</taxon>
        <taxon>Streptophyta</taxon>
        <taxon>Embryophyta</taxon>
        <taxon>Tracheophyta</taxon>
        <taxon>Spermatophyta</taxon>
        <taxon>Magnoliopsida</taxon>
        <taxon>Liliopsida</taxon>
        <taxon>Poales</taxon>
        <taxon>Poaceae</taxon>
        <taxon>PACMAD clade</taxon>
        <taxon>Panicoideae</taxon>
        <taxon>Panicodae</taxon>
        <taxon>Paniceae</taxon>
        <taxon>Panicinae</taxon>
        <taxon>Panicum</taxon>
        <taxon>Panicum sect. Hiantes</taxon>
    </lineage>
</organism>
<feature type="signal peptide" evidence="1">
    <location>
        <begin position="1"/>
        <end position="25"/>
    </location>
</feature>
<dbReference type="AlphaFoldDB" id="A0A8T0SYY8"/>
<keyword evidence="4" id="KW-1185">Reference proteome</keyword>
<protein>
    <recommendedName>
        <fullName evidence="2">Endonuclease/exonuclease/phosphatase domain-containing protein</fullName>
    </recommendedName>
</protein>
<sequence length="247" mass="28368">MIVTSMCLSVMILLQLLGEQPFVYGEPRVEDRHKLWEILQQLKTRCSDPWVVIGDFNETMWQYEHFSETKLGERQMADFRDVLEDCGLKDLGFSGLLWTYDNRKSGDRNVKVRLDRGVATQSWTNRFFDASVTHLTSPCSDHCPLLLLVVQEQGGGSGERQVYYEIMWERDASLGERVQQAWNNEETRGDLGAVSLALKGVLQALKNWSSIHFGSVRKELESLRTQLANQQEAGRRCYGCKDQEFHG</sequence>
<dbReference type="PANTHER" id="PTHR33710">
    <property type="entry name" value="BNAC02G09200D PROTEIN"/>
    <property type="match status" value="1"/>
</dbReference>
<dbReference type="Gene3D" id="3.60.10.10">
    <property type="entry name" value="Endonuclease/exonuclease/phosphatase"/>
    <property type="match status" value="1"/>
</dbReference>
<feature type="domain" description="Endonuclease/exonuclease/phosphatase" evidence="2">
    <location>
        <begin position="21"/>
        <end position="142"/>
    </location>
</feature>
<gene>
    <name evidence="3" type="ORF">PVAP13_5KG672007</name>
</gene>
<feature type="chain" id="PRO_5035876699" description="Endonuclease/exonuclease/phosphatase domain-containing protein" evidence="1">
    <location>
        <begin position="26"/>
        <end position="247"/>
    </location>
</feature>
<accession>A0A8T0SYY8</accession>
<reference evidence="3" key="1">
    <citation type="submission" date="2020-05" db="EMBL/GenBank/DDBJ databases">
        <title>WGS assembly of Panicum virgatum.</title>
        <authorList>
            <person name="Lovell J.T."/>
            <person name="Jenkins J."/>
            <person name="Shu S."/>
            <person name="Juenger T.E."/>
            <person name="Schmutz J."/>
        </authorList>
    </citation>
    <scope>NUCLEOTIDE SEQUENCE</scope>
    <source>
        <strain evidence="3">AP13</strain>
    </source>
</reference>
<evidence type="ECO:0000256" key="1">
    <source>
        <dbReference type="SAM" id="SignalP"/>
    </source>
</evidence>
<dbReference type="Proteomes" id="UP000823388">
    <property type="component" value="Chromosome 5K"/>
</dbReference>
<proteinExistence type="predicted"/>
<comment type="caution">
    <text evidence="3">The sequence shown here is derived from an EMBL/GenBank/DDBJ whole genome shotgun (WGS) entry which is preliminary data.</text>
</comment>
<keyword evidence="1" id="KW-0732">Signal</keyword>
<evidence type="ECO:0000259" key="2">
    <source>
        <dbReference type="Pfam" id="PF03372"/>
    </source>
</evidence>
<dbReference type="PANTHER" id="PTHR33710:SF71">
    <property type="entry name" value="ENDONUCLEASE_EXONUCLEASE_PHOSPHATASE DOMAIN-CONTAINING PROTEIN"/>
    <property type="match status" value="1"/>
</dbReference>
<dbReference type="GO" id="GO:0003824">
    <property type="term" value="F:catalytic activity"/>
    <property type="evidence" value="ECO:0007669"/>
    <property type="project" value="InterPro"/>
</dbReference>
<dbReference type="InterPro" id="IPR005135">
    <property type="entry name" value="Endo/exonuclease/phosphatase"/>
</dbReference>
<dbReference type="InterPro" id="IPR036691">
    <property type="entry name" value="Endo/exonu/phosph_ase_sf"/>
</dbReference>
<evidence type="ECO:0000313" key="3">
    <source>
        <dbReference type="EMBL" id="KAG2602314.1"/>
    </source>
</evidence>
<name>A0A8T0SYY8_PANVG</name>
<dbReference type="EMBL" id="CM029045">
    <property type="protein sequence ID" value="KAG2602314.1"/>
    <property type="molecule type" value="Genomic_DNA"/>
</dbReference>